<dbReference type="Proteomes" id="UP001372338">
    <property type="component" value="Unassembled WGS sequence"/>
</dbReference>
<keyword evidence="1" id="KW-0472">Membrane</keyword>
<organism evidence="2 3">
    <name type="scientific">Crotalaria pallida</name>
    <name type="common">Smooth rattlebox</name>
    <name type="synonym">Crotalaria striata</name>
    <dbReference type="NCBI Taxonomy" id="3830"/>
    <lineage>
        <taxon>Eukaryota</taxon>
        <taxon>Viridiplantae</taxon>
        <taxon>Streptophyta</taxon>
        <taxon>Embryophyta</taxon>
        <taxon>Tracheophyta</taxon>
        <taxon>Spermatophyta</taxon>
        <taxon>Magnoliopsida</taxon>
        <taxon>eudicotyledons</taxon>
        <taxon>Gunneridae</taxon>
        <taxon>Pentapetalae</taxon>
        <taxon>rosids</taxon>
        <taxon>fabids</taxon>
        <taxon>Fabales</taxon>
        <taxon>Fabaceae</taxon>
        <taxon>Papilionoideae</taxon>
        <taxon>50 kb inversion clade</taxon>
        <taxon>genistoids sensu lato</taxon>
        <taxon>core genistoids</taxon>
        <taxon>Crotalarieae</taxon>
        <taxon>Crotalaria</taxon>
    </lineage>
</organism>
<dbReference type="EMBL" id="JAYWIO010000007">
    <property type="protein sequence ID" value="KAK7252618.1"/>
    <property type="molecule type" value="Genomic_DNA"/>
</dbReference>
<reference evidence="2 3" key="1">
    <citation type="submission" date="2024-01" db="EMBL/GenBank/DDBJ databases">
        <title>The genomes of 5 underutilized Papilionoideae crops provide insights into root nodulation and disease resistanc.</title>
        <authorList>
            <person name="Yuan L."/>
        </authorList>
    </citation>
    <scope>NUCLEOTIDE SEQUENCE [LARGE SCALE GENOMIC DNA]</scope>
    <source>
        <strain evidence="2">ZHUSHIDOU_FW_LH</strain>
        <tissue evidence="2">Leaf</tissue>
    </source>
</reference>
<keyword evidence="1" id="KW-1133">Transmembrane helix</keyword>
<evidence type="ECO:0000313" key="2">
    <source>
        <dbReference type="EMBL" id="KAK7252618.1"/>
    </source>
</evidence>
<keyword evidence="3" id="KW-1185">Reference proteome</keyword>
<evidence type="ECO:0000313" key="3">
    <source>
        <dbReference type="Proteomes" id="UP001372338"/>
    </source>
</evidence>
<proteinExistence type="predicted"/>
<feature type="transmembrane region" description="Helical" evidence="1">
    <location>
        <begin position="35"/>
        <end position="54"/>
    </location>
</feature>
<accession>A0AAN9EDM6</accession>
<keyword evidence="1" id="KW-0812">Transmembrane</keyword>
<comment type="caution">
    <text evidence="2">The sequence shown here is derived from an EMBL/GenBank/DDBJ whole genome shotgun (WGS) entry which is preliminary data.</text>
</comment>
<evidence type="ECO:0000256" key="1">
    <source>
        <dbReference type="SAM" id="Phobius"/>
    </source>
</evidence>
<protein>
    <submittedName>
        <fullName evidence="2">Uncharacterized protein</fullName>
    </submittedName>
</protein>
<dbReference type="AlphaFoldDB" id="A0AAN9EDM6"/>
<name>A0AAN9EDM6_CROPI</name>
<sequence>MKFVGGETVALSRVYDYFWKKQFQSGFMVSAVNPIWFSCCRCCWLVVAAGWRRIRRSSGSARFSLALGKDSSGSAYYRLYTNFSTQLERCILTSATSNEG</sequence>
<gene>
    <name evidence="2" type="ORF">RIF29_36698</name>
</gene>